<dbReference type="PANTHER" id="PTHR37831:SF1">
    <property type="entry name" value="D-RIBOSE PYRANASE"/>
    <property type="match status" value="1"/>
</dbReference>
<evidence type="ECO:0000256" key="4">
    <source>
        <dbReference type="ARBA" id="ARBA00023235"/>
    </source>
</evidence>
<dbReference type="Gene3D" id="3.40.1650.10">
    <property type="entry name" value="RbsD-like domain"/>
    <property type="match status" value="1"/>
</dbReference>
<evidence type="ECO:0000256" key="3">
    <source>
        <dbReference type="ARBA" id="ARBA00022490"/>
    </source>
</evidence>
<dbReference type="PANTHER" id="PTHR37831">
    <property type="entry name" value="D-RIBOSE PYRANASE"/>
    <property type="match status" value="1"/>
</dbReference>
<dbReference type="InterPro" id="IPR023750">
    <property type="entry name" value="RbsD-like_sf"/>
</dbReference>
<dbReference type="HAMAP" id="MF_01661">
    <property type="entry name" value="D_rib_pyranase"/>
    <property type="match status" value="1"/>
</dbReference>
<dbReference type="GO" id="GO:0062193">
    <property type="term" value="F:D-ribose pyranase activity"/>
    <property type="evidence" value="ECO:0007669"/>
    <property type="project" value="UniProtKB-EC"/>
</dbReference>
<dbReference type="Proteomes" id="UP000254777">
    <property type="component" value="Unassembled WGS sequence"/>
</dbReference>
<feature type="binding site" evidence="6">
    <location>
        <position position="28"/>
    </location>
    <ligand>
        <name>substrate</name>
    </ligand>
</feature>
<keyword evidence="4 6" id="KW-0413">Isomerase</keyword>
<keyword evidence="3 6" id="KW-0963">Cytoplasm</keyword>
<evidence type="ECO:0000256" key="2">
    <source>
        <dbReference type="ARBA" id="ARBA00012862"/>
    </source>
</evidence>
<accession>A0A379DEQ4</accession>
<dbReference type="GO" id="GO:0048029">
    <property type="term" value="F:monosaccharide binding"/>
    <property type="evidence" value="ECO:0007669"/>
    <property type="project" value="InterPro"/>
</dbReference>
<dbReference type="GO" id="GO:0019303">
    <property type="term" value="P:D-ribose catabolic process"/>
    <property type="evidence" value="ECO:0007669"/>
    <property type="project" value="UniProtKB-UniRule"/>
</dbReference>
<dbReference type="NCBIfam" id="NF008761">
    <property type="entry name" value="PRK11797.1"/>
    <property type="match status" value="1"/>
</dbReference>
<comment type="similarity">
    <text evidence="6">Belongs to the RbsD / FucU family. RbsD subfamily.</text>
</comment>
<gene>
    <name evidence="6 7" type="primary">rbsD</name>
    <name evidence="7" type="ORF">NCTC11088_01893</name>
</gene>
<dbReference type="InterPro" id="IPR007721">
    <property type="entry name" value="RbsD_FucU"/>
</dbReference>
<dbReference type="Pfam" id="PF05025">
    <property type="entry name" value="RbsD_FucU"/>
    <property type="match status" value="1"/>
</dbReference>
<dbReference type="GO" id="GO:0016872">
    <property type="term" value="F:intramolecular lyase activity"/>
    <property type="evidence" value="ECO:0007669"/>
    <property type="project" value="UniProtKB-UniRule"/>
</dbReference>
<evidence type="ECO:0000256" key="6">
    <source>
        <dbReference type="HAMAP-Rule" id="MF_01661"/>
    </source>
</evidence>
<evidence type="ECO:0000256" key="1">
    <source>
        <dbReference type="ARBA" id="ARBA00000223"/>
    </source>
</evidence>
<dbReference type="AlphaFoldDB" id="A0A379DEQ4"/>
<feature type="active site" description="Proton donor" evidence="6">
    <location>
        <position position="20"/>
    </location>
</feature>
<sequence length="131" mass="14785">MKKDKILNSELSYAIAMLGHTQTIVIGDCGLPIPENVKRIDLAVVAKIPSFEQVLDAILSEMCVEKFILAEEIKENNTEINDYVFSKLGDLEMDYVSHEKFKELTKDAICIVRTGDIRPYSNIILQSGVFF</sequence>
<comment type="pathway">
    <text evidence="6">Carbohydrate metabolism; D-ribose degradation; D-ribose 5-phosphate from beta-D-ribopyranose: step 1/2.</text>
</comment>
<keyword evidence="5 6" id="KW-0119">Carbohydrate metabolism</keyword>
<dbReference type="InterPro" id="IPR023064">
    <property type="entry name" value="D-ribose_pyranase"/>
</dbReference>
<name>A0A379DEQ4_9FIRM</name>
<comment type="subunit">
    <text evidence="6">Homodecamer.</text>
</comment>
<dbReference type="RefSeq" id="WP_004823104.1">
    <property type="nucleotide sequence ID" value="NZ_UGTH01000001.1"/>
</dbReference>
<dbReference type="UniPathway" id="UPA00916">
    <property type="reaction ID" value="UER00888"/>
</dbReference>
<dbReference type="EMBL" id="UGTH01000001">
    <property type="protein sequence ID" value="SUB76081.1"/>
    <property type="molecule type" value="Genomic_DNA"/>
</dbReference>
<protein>
    <recommendedName>
        <fullName evidence="2 6">D-ribose pyranase</fullName>
        <ecNumber evidence="2 6">5.4.99.62</ecNumber>
    </recommendedName>
</protein>
<proteinExistence type="inferred from homology"/>
<comment type="function">
    <text evidence="6">Catalyzes the interconversion of beta-pyran and beta-furan forms of D-ribose.</text>
</comment>
<organism evidence="7 8">
    <name type="scientific">Peptoniphilus indolicus</name>
    <dbReference type="NCBI Taxonomy" id="33030"/>
    <lineage>
        <taxon>Bacteria</taxon>
        <taxon>Bacillati</taxon>
        <taxon>Bacillota</taxon>
        <taxon>Tissierellia</taxon>
        <taxon>Tissierellales</taxon>
        <taxon>Peptoniphilaceae</taxon>
        <taxon>Peptoniphilus</taxon>
    </lineage>
</organism>
<comment type="subcellular location">
    <subcellularLocation>
        <location evidence="6">Cytoplasm</location>
    </subcellularLocation>
</comment>
<feature type="binding site" evidence="6">
    <location>
        <begin position="120"/>
        <end position="122"/>
    </location>
    <ligand>
        <name>substrate</name>
    </ligand>
</feature>
<dbReference type="SUPFAM" id="SSF102546">
    <property type="entry name" value="RbsD-like"/>
    <property type="match status" value="1"/>
</dbReference>
<feature type="binding site" evidence="6">
    <location>
        <position position="98"/>
    </location>
    <ligand>
        <name>substrate</name>
    </ligand>
</feature>
<comment type="catalytic activity">
    <reaction evidence="1 6">
        <text>beta-D-ribopyranose = beta-D-ribofuranose</text>
        <dbReference type="Rhea" id="RHEA:25432"/>
        <dbReference type="ChEBI" id="CHEBI:27476"/>
        <dbReference type="ChEBI" id="CHEBI:47002"/>
        <dbReference type="EC" id="5.4.99.62"/>
    </reaction>
</comment>
<reference evidence="7 8" key="1">
    <citation type="submission" date="2018-06" db="EMBL/GenBank/DDBJ databases">
        <authorList>
            <consortium name="Pathogen Informatics"/>
            <person name="Doyle S."/>
        </authorList>
    </citation>
    <scope>NUCLEOTIDE SEQUENCE [LARGE SCALE GENOMIC DNA]</scope>
    <source>
        <strain evidence="7 8">NCTC11088</strain>
    </source>
</reference>
<evidence type="ECO:0000256" key="5">
    <source>
        <dbReference type="ARBA" id="ARBA00023277"/>
    </source>
</evidence>
<evidence type="ECO:0000313" key="8">
    <source>
        <dbReference type="Proteomes" id="UP000254777"/>
    </source>
</evidence>
<dbReference type="EC" id="5.4.99.62" evidence="2 6"/>
<evidence type="ECO:0000313" key="7">
    <source>
        <dbReference type="EMBL" id="SUB76081.1"/>
    </source>
</evidence>
<dbReference type="GO" id="GO:0005829">
    <property type="term" value="C:cytosol"/>
    <property type="evidence" value="ECO:0007669"/>
    <property type="project" value="TreeGrafter"/>
</dbReference>